<dbReference type="InterPro" id="IPR053052">
    <property type="entry name" value="Imprinting_Balance_Reg"/>
</dbReference>
<dbReference type="PANTHER" id="PTHR45496:SF1">
    <property type="entry name" value="CHAPERONE DNAJ-DOMAIN SUPERFAMILY PROTEIN"/>
    <property type="match status" value="1"/>
</dbReference>
<protein>
    <recommendedName>
        <fullName evidence="3">J domain-containing protein</fullName>
    </recommendedName>
</protein>
<evidence type="ECO:0000313" key="1">
    <source>
        <dbReference type="EMBL" id="MED6165175.1"/>
    </source>
</evidence>
<organism evidence="1 2">
    <name type="scientific">Stylosanthes scabra</name>
    <dbReference type="NCBI Taxonomy" id="79078"/>
    <lineage>
        <taxon>Eukaryota</taxon>
        <taxon>Viridiplantae</taxon>
        <taxon>Streptophyta</taxon>
        <taxon>Embryophyta</taxon>
        <taxon>Tracheophyta</taxon>
        <taxon>Spermatophyta</taxon>
        <taxon>Magnoliopsida</taxon>
        <taxon>eudicotyledons</taxon>
        <taxon>Gunneridae</taxon>
        <taxon>Pentapetalae</taxon>
        <taxon>rosids</taxon>
        <taxon>fabids</taxon>
        <taxon>Fabales</taxon>
        <taxon>Fabaceae</taxon>
        <taxon>Papilionoideae</taxon>
        <taxon>50 kb inversion clade</taxon>
        <taxon>dalbergioids sensu lato</taxon>
        <taxon>Dalbergieae</taxon>
        <taxon>Pterocarpus clade</taxon>
        <taxon>Stylosanthes</taxon>
    </lineage>
</organism>
<evidence type="ECO:0008006" key="3">
    <source>
        <dbReference type="Google" id="ProtNLM"/>
    </source>
</evidence>
<sequence>MACGRKVSDLCGEAASKNHDLNGAKGFAILAQEVEPLLETSDQILAIVDVLLVSDATTADNTPQWYQILQVDLSHSRDLHVMMSNYQRLALLFLHPDKNRFPFTQHAFTLIFD</sequence>
<keyword evidence="2" id="KW-1185">Reference proteome</keyword>
<dbReference type="PANTHER" id="PTHR45496">
    <property type="entry name" value="CHAPERONE DNAJ-DOMAIN SUPERFAMILY PROTEIN"/>
    <property type="match status" value="1"/>
</dbReference>
<dbReference type="InterPro" id="IPR036869">
    <property type="entry name" value="J_dom_sf"/>
</dbReference>
<comment type="caution">
    <text evidence="1">The sequence shown here is derived from an EMBL/GenBank/DDBJ whole genome shotgun (WGS) entry which is preliminary data.</text>
</comment>
<reference evidence="1 2" key="1">
    <citation type="journal article" date="2023" name="Plants (Basel)">
        <title>Bridging the Gap: Combining Genomics and Transcriptomics Approaches to Understand Stylosanthes scabra, an Orphan Legume from the Brazilian Caatinga.</title>
        <authorList>
            <person name="Ferreira-Neto J.R.C."/>
            <person name="da Silva M.D."/>
            <person name="Binneck E."/>
            <person name="de Melo N.F."/>
            <person name="da Silva R.H."/>
            <person name="de Melo A.L.T.M."/>
            <person name="Pandolfi V."/>
            <person name="Bustamante F.O."/>
            <person name="Brasileiro-Vidal A.C."/>
            <person name="Benko-Iseppon A.M."/>
        </authorList>
    </citation>
    <scope>NUCLEOTIDE SEQUENCE [LARGE SCALE GENOMIC DNA]</scope>
    <source>
        <tissue evidence="1">Leaves</tissue>
    </source>
</reference>
<accession>A0ABU6UXC0</accession>
<dbReference type="EMBL" id="JASCZI010123186">
    <property type="protein sequence ID" value="MED6165175.1"/>
    <property type="molecule type" value="Genomic_DNA"/>
</dbReference>
<dbReference type="Proteomes" id="UP001341840">
    <property type="component" value="Unassembled WGS sequence"/>
</dbReference>
<evidence type="ECO:0000313" key="2">
    <source>
        <dbReference type="Proteomes" id="UP001341840"/>
    </source>
</evidence>
<name>A0ABU6UXC0_9FABA</name>
<gene>
    <name evidence="1" type="ORF">PIB30_097093</name>
</gene>
<dbReference type="Gene3D" id="1.10.287.110">
    <property type="entry name" value="DnaJ domain"/>
    <property type="match status" value="1"/>
</dbReference>
<proteinExistence type="predicted"/>